<dbReference type="RefSeq" id="WP_068395030.1">
    <property type="nucleotide sequence ID" value="NZ_CP014504.1"/>
</dbReference>
<dbReference type="GO" id="GO:0008770">
    <property type="term" value="F:[acyl-carrier-protein] phosphodiesterase activity"/>
    <property type="evidence" value="ECO:0007669"/>
    <property type="project" value="InterPro"/>
</dbReference>
<evidence type="ECO:0008006" key="3">
    <source>
        <dbReference type="Google" id="ProtNLM"/>
    </source>
</evidence>
<dbReference type="InterPro" id="IPR007431">
    <property type="entry name" value="ACP_PD"/>
</dbReference>
<evidence type="ECO:0000313" key="1">
    <source>
        <dbReference type="EMBL" id="AMP97012.1"/>
    </source>
</evidence>
<name>A0A127V6K2_9SPHI</name>
<dbReference type="EMBL" id="CP014504">
    <property type="protein sequence ID" value="AMP97012.1"/>
    <property type="molecule type" value="Genomic_DNA"/>
</dbReference>
<accession>A0A127V6K2</accession>
<reference evidence="1 2" key="1">
    <citation type="submission" date="2016-03" db="EMBL/GenBank/DDBJ databases">
        <title>Complete genome sequence of Pedobacter cryoconitis PAMC 27485.</title>
        <authorList>
            <person name="Lee J."/>
            <person name="Kim O.-S."/>
        </authorList>
    </citation>
    <scope>NUCLEOTIDE SEQUENCE [LARGE SCALE GENOMIC DNA]</scope>
    <source>
        <strain evidence="1 2">PAMC 27485</strain>
    </source>
</reference>
<dbReference type="GO" id="GO:0006633">
    <property type="term" value="P:fatty acid biosynthetic process"/>
    <property type="evidence" value="ECO:0007669"/>
    <property type="project" value="InterPro"/>
</dbReference>
<dbReference type="OrthoDB" id="790170at2"/>
<protein>
    <recommendedName>
        <fullName evidence="3">Acyl carrier protein phosphodiesterase</fullName>
    </recommendedName>
</protein>
<dbReference type="Proteomes" id="UP000071561">
    <property type="component" value="Chromosome"/>
</dbReference>
<evidence type="ECO:0000313" key="2">
    <source>
        <dbReference type="Proteomes" id="UP000071561"/>
    </source>
</evidence>
<dbReference type="KEGG" id="pcm:AY601_0039"/>
<gene>
    <name evidence="1" type="ORF">AY601_0039</name>
</gene>
<organism evidence="1 2">
    <name type="scientific">Pedobacter cryoconitis</name>
    <dbReference type="NCBI Taxonomy" id="188932"/>
    <lineage>
        <taxon>Bacteria</taxon>
        <taxon>Pseudomonadati</taxon>
        <taxon>Bacteroidota</taxon>
        <taxon>Sphingobacteriia</taxon>
        <taxon>Sphingobacteriales</taxon>
        <taxon>Sphingobacteriaceae</taxon>
        <taxon>Pedobacter</taxon>
    </lineage>
</organism>
<proteinExistence type="predicted"/>
<dbReference type="AlphaFoldDB" id="A0A127V6K2"/>
<keyword evidence="2" id="KW-1185">Reference proteome</keyword>
<dbReference type="PATRIC" id="fig|188932.3.peg.37"/>
<dbReference type="Pfam" id="PF04336">
    <property type="entry name" value="ACP_PD"/>
    <property type="match status" value="1"/>
</dbReference>
<sequence>MNFLSHFYFERQNSNDYMVMGVVLPDLIKNADKDWNLNPQKDEYLFRDVPDYAALLSGWKRHLEVDRLFHSSVFFKEQTAILKQLILPALQTGPVKPFFLAHIGLELILDHLLLTQNKVNTALFYQQLAGAHTESLTGFLKYAGLTDQQRFAQFLDNFISNEYLFSYEKIENITYALNRICMRLWLNPFAEKQQEILTLKLEEFKQQLDKHGFMTIFDQIEEELAGQSF</sequence>